<dbReference type="Proteomes" id="UP000235371">
    <property type="component" value="Unassembled WGS sequence"/>
</dbReference>
<feature type="region of interest" description="Disordered" evidence="1">
    <location>
        <begin position="46"/>
        <end position="81"/>
    </location>
</feature>
<feature type="compositionally biased region" description="Basic and acidic residues" evidence="1">
    <location>
        <begin position="58"/>
        <end position="77"/>
    </location>
</feature>
<dbReference type="Pfam" id="PF22942">
    <property type="entry name" value="DUF7025"/>
    <property type="match status" value="1"/>
</dbReference>
<accession>A0A2J6ST48</accession>
<dbReference type="PANTHER" id="PTHR46411:SF2">
    <property type="entry name" value="AAA+ ATPASE DOMAIN-CONTAINING PROTEIN"/>
    <property type="match status" value="1"/>
</dbReference>
<dbReference type="InterPro" id="IPR003959">
    <property type="entry name" value="ATPase_AAA_core"/>
</dbReference>
<protein>
    <submittedName>
        <fullName evidence="3">P-loop containing nucleoside triphosphate hydrolase protein</fullName>
    </submittedName>
</protein>
<dbReference type="Pfam" id="PF00004">
    <property type="entry name" value="AAA"/>
    <property type="match status" value="1"/>
</dbReference>
<dbReference type="SUPFAM" id="SSF52540">
    <property type="entry name" value="P-loop containing nucleoside triphosphate hydrolases"/>
    <property type="match status" value="1"/>
</dbReference>
<dbReference type="InterPro" id="IPR054289">
    <property type="entry name" value="DUF7025"/>
</dbReference>
<evidence type="ECO:0000313" key="3">
    <source>
        <dbReference type="EMBL" id="PMD53937.1"/>
    </source>
</evidence>
<dbReference type="OrthoDB" id="10042665at2759"/>
<dbReference type="InterPro" id="IPR056599">
    <property type="entry name" value="AAA_lid_fung"/>
</dbReference>
<reference evidence="3 4" key="1">
    <citation type="submission" date="2016-04" db="EMBL/GenBank/DDBJ databases">
        <title>A degradative enzymes factory behind the ericoid mycorrhizal symbiosis.</title>
        <authorList>
            <consortium name="DOE Joint Genome Institute"/>
            <person name="Martino E."/>
            <person name="Morin E."/>
            <person name="Grelet G."/>
            <person name="Kuo A."/>
            <person name="Kohler A."/>
            <person name="Daghino S."/>
            <person name="Barry K."/>
            <person name="Choi C."/>
            <person name="Cichocki N."/>
            <person name="Clum A."/>
            <person name="Copeland A."/>
            <person name="Hainaut M."/>
            <person name="Haridas S."/>
            <person name="Labutti K."/>
            <person name="Lindquist E."/>
            <person name="Lipzen A."/>
            <person name="Khouja H.-R."/>
            <person name="Murat C."/>
            <person name="Ohm R."/>
            <person name="Olson A."/>
            <person name="Spatafora J."/>
            <person name="Veneault-Fourrey C."/>
            <person name="Henrissat B."/>
            <person name="Grigoriev I."/>
            <person name="Martin F."/>
            <person name="Perotto S."/>
        </authorList>
    </citation>
    <scope>NUCLEOTIDE SEQUENCE [LARGE SCALE GENOMIC DNA]</scope>
    <source>
        <strain evidence="3 4">E</strain>
    </source>
</reference>
<feature type="region of interest" description="Disordered" evidence="1">
    <location>
        <begin position="364"/>
        <end position="392"/>
    </location>
</feature>
<feature type="compositionally biased region" description="Basic and acidic residues" evidence="1">
    <location>
        <begin position="364"/>
        <end position="375"/>
    </location>
</feature>
<dbReference type="Gene3D" id="3.40.50.300">
    <property type="entry name" value="P-loop containing nucleotide triphosphate hydrolases"/>
    <property type="match status" value="1"/>
</dbReference>
<dbReference type="InterPro" id="IPR027417">
    <property type="entry name" value="P-loop_NTPase"/>
</dbReference>
<organism evidence="3 4">
    <name type="scientific">Hyaloscypha bicolor E</name>
    <dbReference type="NCBI Taxonomy" id="1095630"/>
    <lineage>
        <taxon>Eukaryota</taxon>
        <taxon>Fungi</taxon>
        <taxon>Dikarya</taxon>
        <taxon>Ascomycota</taxon>
        <taxon>Pezizomycotina</taxon>
        <taxon>Leotiomycetes</taxon>
        <taxon>Helotiales</taxon>
        <taxon>Hyaloscyphaceae</taxon>
        <taxon>Hyaloscypha</taxon>
        <taxon>Hyaloscypha bicolor</taxon>
    </lineage>
</organism>
<dbReference type="GO" id="GO:0016887">
    <property type="term" value="F:ATP hydrolysis activity"/>
    <property type="evidence" value="ECO:0007669"/>
    <property type="project" value="InterPro"/>
</dbReference>
<dbReference type="RefSeq" id="XP_024730841.1">
    <property type="nucleotide sequence ID" value="XM_024887986.1"/>
</dbReference>
<gene>
    <name evidence="3" type="ORF">K444DRAFT_699566</name>
</gene>
<keyword evidence="3" id="KW-0378">Hydrolase</keyword>
<dbReference type="PANTHER" id="PTHR46411">
    <property type="entry name" value="FAMILY ATPASE, PUTATIVE-RELATED"/>
    <property type="match status" value="1"/>
</dbReference>
<dbReference type="SMART" id="SM00382">
    <property type="entry name" value="AAA"/>
    <property type="match status" value="1"/>
</dbReference>
<dbReference type="InParanoid" id="A0A2J6ST48"/>
<proteinExistence type="predicted"/>
<dbReference type="Pfam" id="PF23232">
    <property type="entry name" value="AAA_lid_13"/>
    <property type="match status" value="1"/>
</dbReference>
<dbReference type="CDD" id="cd19481">
    <property type="entry name" value="RecA-like_protease"/>
    <property type="match status" value="1"/>
</dbReference>
<dbReference type="GO" id="GO:0005524">
    <property type="term" value="F:ATP binding"/>
    <property type="evidence" value="ECO:0007669"/>
    <property type="project" value="InterPro"/>
</dbReference>
<evidence type="ECO:0000313" key="4">
    <source>
        <dbReference type="Proteomes" id="UP000235371"/>
    </source>
</evidence>
<dbReference type="EMBL" id="KZ613866">
    <property type="protein sequence ID" value="PMD53937.1"/>
    <property type="molecule type" value="Genomic_DNA"/>
</dbReference>
<dbReference type="GeneID" id="36596062"/>
<dbReference type="AlphaFoldDB" id="A0A2J6ST48"/>
<name>A0A2J6ST48_9HELO</name>
<evidence type="ECO:0000259" key="2">
    <source>
        <dbReference type="SMART" id="SM00382"/>
    </source>
</evidence>
<keyword evidence="4" id="KW-1185">Reference proteome</keyword>
<evidence type="ECO:0000256" key="1">
    <source>
        <dbReference type="SAM" id="MobiDB-lite"/>
    </source>
</evidence>
<dbReference type="STRING" id="1095630.A0A2J6ST48"/>
<sequence length="761" mass="86641">MSDVEIRFADLQSRYTELLEKRIAQLEAAIAAPVIIPTPVAAAANGVEKEDDNDSCDDEKTKKDKADEQKKDEDKGPKSRYRSVVRKWNKEDGAYVDVDVSLDGKKAEDGEIAFTFRKKVVNFDQGDIRDANSEVDLEAEGLRNLVKEVIGTEYPGQNLEGETVNILAPYAPLVHNWEGLKKAAKPVEGEEGEKKQARADLVRLLECVEAAPELENYFKTRESNIKANITTYDTMWSIFKPRTKVVAKLFQNAFQIFEVALAPIPRFNRVPRRRSVSVWCWDWKGKGMTKVFYDINIDRYWGTKDISQLPCYPLEYYMDGSEKEIEILCKSLQDRGAKYNKIVRSPSGASQMYIYNGPALSERRSVVRKDSKDQENDNTNNDEEEPKTGDKRKTVMVKGPVIVDPEAFLQFGADYLILGESEPWFTGDWFGDQADEEKDHEPGPEEFLLYPPRILGYSTREKIWGQFSVDKTTDVPDPSMSLFKEKLQLDEDYKIMIQALVEEHGARGGQNDRLKVKDVVEDKGKGLVLLLHGPPGVGKTLTAETIAEATGKPLFIVSVAEIGLDASKAERNLEQMFYLAGKWEAVLLVDEADVFLESRTSESEPNRNALVSVLLRVLEYYDGIIILTTNRITSLDIAVQSRIHLAIRYEDLDQKQKQNVFRMFLRQLEENEPKSIKDYNKVLDFVDEYASRDKLNGRQIRNVVASALSLARSKAKRENGDARMTVDHLKKVLYITKDFQEQLESITTDARRHNEVRGSRR</sequence>
<feature type="domain" description="AAA+ ATPase" evidence="2">
    <location>
        <begin position="525"/>
        <end position="653"/>
    </location>
</feature>
<dbReference type="InterPro" id="IPR003593">
    <property type="entry name" value="AAA+_ATPase"/>
</dbReference>